<proteinExistence type="predicted"/>
<reference evidence="1" key="1">
    <citation type="submission" date="2014-11" db="EMBL/GenBank/DDBJ databases">
        <authorList>
            <person name="Amaro Gonzalez C."/>
        </authorList>
    </citation>
    <scope>NUCLEOTIDE SEQUENCE</scope>
</reference>
<protein>
    <submittedName>
        <fullName evidence="1">Uncharacterized protein</fullName>
    </submittedName>
</protein>
<organism evidence="1">
    <name type="scientific">Anguilla anguilla</name>
    <name type="common">European freshwater eel</name>
    <name type="synonym">Muraena anguilla</name>
    <dbReference type="NCBI Taxonomy" id="7936"/>
    <lineage>
        <taxon>Eukaryota</taxon>
        <taxon>Metazoa</taxon>
        <taxon>Chordata</taxon>
        <taxon>Craniata</taxon>
        <taxon>Vertebrata</taxon>
        <taxon>Euteleostomi</taxon>
        <taxon>Actinopterygii</taxon>
        <taxon>Neopterygii</taxon>
        <taxon>Teleostei</taxon>
        <taxon>Anguilliformes</taxon>
        <taxon>Anguillidae</taxon>
        <taxon>Anguilla</taxon>
    </lineage>
</organism>
<dbReference type="EMBL" id="GBXM01099382">
    <property type="protein sequence ID" value="JAH09195.1"/>
    <property type="molecule type" value="Transcribed_RNA"/>
</dbReference>
<sequence>MRASCIVIHVICNALQETERLLAEIHIF</sequence>
<accession>A0A0E9PYN1</accession>
<name>A0A0E9PYN1_ANGAN</name>
<evidence type="ECO:0000313" key="1">
    <source>
        <dbReference type="EMBL" id="JAH09195.1"/>
    </source>
</evidence>
<dbReference type="AlphaFoldDB" id="A0A0E9PYN1"/>
<reference evidence="1" key="2">
    <citation type="journal article" date="2015" name="Fish Shellfish Immunol.">
        <title>Early steps in the European eel (Anguilla anguilla)-Vibrio vulnificus interaction in the gills: Role of the RtxA13 toxin.</title>
        <authorList>
            <person name="Callol A."/>
            <person name="Pajuelo D."/>
            <person name="Ebbesson L."/>
            <person name="Teles M."/>
            <person name="MacKenzie S."/>
            <person name="Amaro C."/>
        </authorList>
    </citation>
    <scope>NUCLEOTIDE SEQUENCE</scope>
</reference>